<accession>A0AAW1NTL3</accession>
<name>A0AAW1NTL3_9CHLO</name>
<feature type="region of interest" description="Disordered" evidence="2">
    <location>
        <begin position="46"/>
        <end position="83"/>
    </location>
</feature>
<proteinExistence type="predicted"/>
<protein>
    <recommendedName>
        <fullName evidence="5">Ribosome biogenesis protein SLX9</fullName>
    </recommendedName>
</protein>
<dbReference type="Proteomes" id="UP001465755">
    <property type="component" value="Unassembled WGS sequence"/>
</dbReference>
<dbReference type="EMBL" id="JALJOQ010000096">
    <property type="protein sequence ID" value="KAK9798578.1"/>
    <property type="molecule type" value="Genomic_DNA"/>
</dbReference>
<sequence length="203" mass="21608">MQASLLLPERQLSHSFATASKRSPDTEALSQDAAVSALLALSDHVPSKPAQVAKKKAAAKPKDQRVAEVKKRGRGRPRKIPNPEFATATAALREANTSEATAEAANRQKLDPLPTAGIVDSQKQDTASANVAAAKARLTQQLAAKLETAMETMQEQTKDMDDEAAEAHLRQLLSEGCIPERTALSSPLQSGCHQAVDLSQLAL</sequence>
<gene>
    <name evidence="3" type="ORF">WJX73_001772</name>
</gene>
<feature type="coiled-coil region" evidence="1">
    <location>
        <begin position="136"/>
        <end position="166"/>
    </location>
</feature>
<organism evidence="3 4">
    <name type="scientific">Symbiochloris irregularis</name>
    <dbReference type="NCBI Taxonomy" id="706552"/>
    <lineage>
        <taxon>Eukaryota</taxon>
        <taxon>Viridiplantae</taxon>
        <taxon>Chlorophyta</taxon>
        <taxon>core chlorophytes</taxon>
        <taxon>Trebouxiophyceae</taxon>
        <taxon>Trebouxiales</taxon>
        <taxon>Trebouxiaceae</taxon>
        <taxon>Symbiochloris</taxon>
    </lineage>
</organism>
<keyword evidence="1" id="KW-0175">Coiled coil</keyword>
<feature type="compositionally biased region" description="Low complexity" evidence="2">
    <location>
        <begin position="96"/>
        <end position="105"/>
    </location>
</feature>
<reference evidence="3 4" key="1">
    <citation type="journal article" date="2024" name="Nat. Commun.">
        <title>Phylogenomics reveals the evolutionary origins of lichenization in chlorophyte algae.</title>
        <authorList>
            <person name="Puginier C."/>
            <person name="Libourel C."/>
            <person name="Otte J."/>
            <person name="Skaloud P."/>
            <person name="Haon M."/>
            <person name="Grisel S."/>
            <person name="Petersen M."/>
            <person name="Berrin J.G."/>
            <person name="Delaux P.M."/>
            <person name="Dal Grande F."/>
            <person name="Keller J."/>
        </authorList>
    </citation>
    <scope>NUCLEOTIDE SEQUENCE [LARGE SCALE GENOMIC DNA]</scope>
    <source>
        <strain evidence="3 4">SAG 2036</strain>
    </source>
</reference>
<feature type="region of interest" description="Disordered" evidence="2">
    <location>
        <begin position="1"/>
        <end position="28"/>
    </location>
</feature>
<feature type="compositionally biased region" description="Basic and acidic residues" evidence="2">
    <location>
        <begin position="60"/>
        <end position="70"/>
    </location>
</feature>
<keyword evidence="4" id="KW-1185">Reference proteome</keyword>
<evidence type="ECO:0000313" key="4">
    <source>
        <dbReference type="Proteomes" id="UP001465755"/>
    </source>
</evidence>
<feature type="region of interest" description="Disordered" evidence="2">
    <location>
        <begin position="96"/>
        <end position="115"/>
    </location>
</feature>
<evidence type="ECO:0000256" key="1">
    <source>
        <dbReference type="SAM" id="Coils"/>
    </source>
</evidence>
<evidence type="ECO:0000313" key="3">
    <source>
        <dbReference type="EMBL" id="KAK9798578.1"/>
    </source>
</evidence>
<evidence type="ECO:0008006" key="5">
    <source>
        <dbReference type="Google" id="ProtNLM"/>
    </source>
</evidence>
<comment type="caution">
    <text evidence="3">The sequence shown here is derived from an EMBL/GenBank/DDBJ whole genome shotgun (WGS) entry which is preliminary data.</text>
</comment>
<dbReference type="AlphaFoldDB" id="A0AAW1NTL3"/>
<evidence type="ECO:0000256" key="2">
    <source>
        <dbReference type="SAM" id="MobiDB-lite"/>
    </source>
</evidence>